<comment type="caution">
    <text evidence="6">The sequence shown here is derived from an EMBL/GenBank/DDBJ whole genome shotgun (WGS) entry which is preliminary data.</text>
</comment>
<evidence type="ECO:0000256" key="4">
    <source>
        <dbReference type="RuleBase" id="RU003618"/>
    </source>
</evidence>
<keyword evidence="4" id="KW-0372">Hormone</keyword>
<proteinExistence type="inferred from homology"/>
<feature type="signal peptide" evidence="5">
    <location>
        <begin position="1"/>
        <end position="23"/>
    </location>
</feature>
<evidence type="ECO:0000313" key="7">
    <source>
        <dbReference type="Proteomes" id="UP001623349"/>
    </source>
</evidence>
<organism evidence="6 7">
    <name type="scientific">Apodemus speciosus</name>
    <name type="common">Large Japanese field mouse</name>
    <dbReference type="NCBI Taxonomy" id="105296"/>
    <lineage>
        <taxon>Eukaryota</taxon>
        <taxon>Metazoa</taxon>
        <taxon>Chordata</taxon>
        <taxon>Craniata</taxon>
        <taxon>Vertebrata</taxon>
        <taxon>Euteleostomi</taxon>
        <taxon>Mammalia</taxon>
        <taxon>Eutheria</taxon>
        <taxon>Euarchontoglires</taxon>
        <taxon>Glires</taxon>
        <taxon>Rodentia</taxon>
        <taxon>Myomorpha</taxon>
        <taxon>Muroidea</taxon>
        <taxon>Muridae</taxon>
        <taxon>Murinae</taxon>
        <taxon>Apodemus</taxon>
    </lineage>
</organism>
<dbReference type="CDD" id="cd10288">
    <property type="entry name" value="prolactin_like"/>
    <property type="match status" value="1"/>
</dbReference>
<keyword evidence="7" id="KW-1185">Reference proteome</keyword>
<evidence type="ECO:0000256" key="3">
    <source>
        <dbReference type="ARBA" id="ARBA00022525"/>
    </source>
</evidence>
<accession>A0ABQ0FFJ1</accession>
<dbReference type="InterPro" id="IPR001400">
    <property type="entry name" value="Somatotropin/Prolactin"/>
</dbReference>
<dbReference type="PROSITE" id="PS00338">
    <property type="entry name" value="SOMATOTROPIN_2"/>
    <property type="match status" value="1"/>
</dbReference>
<dbReference type="PANTHER" id="PTHR11417">
    <property type="entry name" value="SOMATOTROPIN,PROLACTIN"/>
    <property type="match status" value="1"/>
</dbReference>
<dbReference type="PRINTS" id="PR00836">
    <property type="entry name" value="SOMATOTROPIN"/>
</dbReference>
<dbReference type="EMBL" id="BAAFST010000013">
    <property type="protein sequence ID" value="GAB1298037.1"/>
    <property type="molecule type" value="Genomic_DNA"/>
</dbReference>
<dbReference type="Gene3D" id="1.20.1250.10">
    <property type="match status" value="1"/>
</dbReference>
<dbReference type="InterPro" id="IPR018116">
    <property type="entry name" value="Somatotropin_CS"/>
</dbReference>
<protein>
    <submittedName>
        <fullName evidence="6">Prolactin-7D1</fullName>
    </submittedName>
</protein>
<gene>
    <name evidence="6" type="ORF">APTSU1_001327300</name>
</gene>
<evidence type="ECO:0000313" key="6">
    <source>
        <dbReference type="EMBL" id="GAB1298037.1"/>
    </source>
</evidence>
<dbReference type="SUPFAM" id="SSF47266">
    <property type="entry name" value="4-helical cytokines"/>
    <property type="match status" value="1"/>
</dbReference>
<dbReference type="Pfam" id="PF00103">
    <property type="entry name" value="Hormone_1"/>
    <property type="match status" value="1"/>
</dbReference>
<sequence length="238" mass="27016">MGNTGTFLMLLVSNLFLWENVSSAPINASEAALSDLKDLFDNATVISGKLAKLGTAMRKEFFINSFSSDMFNKFILDLHKSKEKIIKAFNSCHTVPINVPETVEDARKTSFEDFLKMVLHTLLAWKDPLKHLVTELSALPGCPYSILLKAKAIEAKNKDLLEYIVRIISMVNPAVKENEDYPIWTDLDSLQASDKETRLFGLYMFSFCLRMDLETVDSLVNFLQCLLLYDDVCYISQF</sequence>
<feature type="chain" id="PRO_5046257742" evidence="5">
    <location>
        <begin position="24"/>
        <end position="238"/>
    </location>
</feature>
<reference evidence="6 7" key="1">
    <citation type="submission" date="2024-08" db="EMBL/GenBank/DDBJ databases">
        <title>The draft genome of Apodemus speciosus.</title>
        <authorList>
            <person name="Nabeshima K."/>
            <person name="Suzuki S."/>
            <person name="Onuma M."/>
        </authorList>
    </citation>
    <scope>NUCLEOTIDE SEQUENCE [LARGE SCALE GENOMIC DNA]</scope>
    <source>
        <strain evidence="6">IB14-021</strain>
    </source>
</reference>
<keyword evidence="5" id="KW-0732">Signal</keyword>
<keyword evidence="3" id="KW-0964">Secreted</keyword>
<dbReference type="Proteomes" id="UP001623349">
    <property type="component" value="Unassembled WGS sequence"/>
</dbReference>
<evidence type="ECO:0000256" key="1">
    <source>
        <dbReference type="ARBA" id="ARBA00004613"/>
    </source>
</evidence>
<dbReference type="PANTHER" id="PTHR11417:SF20">
    <property type="entry name" value="PROLACTIN-7D1"/>
    <property type="match status" value="1"/>
</dbReference>
<dbReference type="InterPro" id="IPR009079">
    <property type="entry name" value="4_helix_cytokine-like_core"/>
</dbReference>
<comment type="similarity">
    <text evidence="2 4">Belongs to the somatotropin/prolactin family.</text>
</comment>
<evidence type="ECO:0000256" key="2">
    <source>
        <dbReference type="ARBA" id="ARBA00008474"/>
    </source>
</evidence>
<comment type="subcellular location">
    <subcellularLocation>
        <location evidence="1 4">Secreted</location>
    </subcellularLocation>
</comment>
<evidence type="ECO:0000256" key="5">
    <source>
        <dbReference type="SAM" id="SignalP"/>
    </source>
</evidence>
<name>A0ABQ0FFJ1_APOSI</name>